<evidence type="ECO:0000313" key="2">
    <source>
        <dbReference type="Proteomes" id="UP000229366"/>
    </source>
</evidence>
<dbReference type="RefSeq" id="WP_100378826.1">
    <property type="nucleotide sequence ID" value="NZ_CBCSBW010000001.1"/>
</dbReference>
<dbReference type="InterPro" id="IPR036390">
    <property type="entry name" value="WH_DNA-bd_sf"/>
</dbReference>
<dbReference type="OrthoDB" id="9134833at2"/>
<dbReference type="AlphaFoldDB" id="A0A2M8VYY9"/>
<keyword evidence="2" id="KW-1185">Reference proteome</keyword>
<dbReference type="EMBL" id="PGTX01000001">
    <property type="protein sequence ID" value="PJI83087.1"/>
    <property type="molecule type" value="Genomic_DNA"/>
</dbReference>
<proteinExistence type="predicted"/>
<accession>A0A2M8VYY9</accession>
<evidence type="ECO:0008006" key="3">
    <source>
        <dbReference type="Google" id="ProtNLM"/>
    </source>
</evidence>
<organism evidence="1 2">
    <name type="scientific">Polynucleobacter brandtiae</name>
    <dbReference type="NCBI Taxonomy" id="1938816"/>
    <lineage>
        <taxon>Bacteria</taxon>
        <taxon>Pseudomonadati</taxon>
        <taxon>Pseudomonadota</taxon>
        <taxon>Betaproteobacteria</taxon>
        <taxon>Burkholderiales</taxon>
        <taxon>Burkholderiaceae</taxon>
        <taxon>Polynucleobacter</taxon>
    </lineage>
</organism>
<name>A0A2M8VYY9_9BURK</name>
<reference evidence="1 2" key="1">
    <citation type="submission" date="2017-11" db="EMBL/GenBank/DDBJ databases">
        <title>Genomic Encyclopedia of Type Strains, Phase III (KMG-III): the genomes of soil and plant-associated and newly described type strains.</title>
        <authorList>
            <person name="Whitman W."/>
        </authorList>
    </citation>
    <scope>NUCLEOTIDE SEQUENCE [LARGE SCALE GENOMIC DNA]</scope>
    <source>
        <strain evidence="1 2">UB-Domo-W1</strain>
    </source>
</reference>
<comment type="caution">
    <text evidence="1">The sequence shown here is derived from an EMBL/GenBank/DDBJ whole genome shotgun (WGS) entry which is preliminary data.</text>
</comment>
<sequence>MNQSSYARFLNYINTIDAKSTASKLDSIEEALLNEVMVADSNGQNVLTGDLLKLEHISSQATLHGRIKNLVSSGYLNHKVDTVDGRKKFLVPTKLAFKRYEMLSKLMARAIAR</sequence>
<dbReference type="Proteomes" id="UP000229366">
    <property type="component" value="Unassembled WGS sequence"/>
</dbReference>
<dbReference type="SUPFAM" id="SSF46785">
    <property type="entry name" value="Winged helix' DNA-binding domain"/>
    <property type="match status" value="1"/>
</dbReference>
<protein>
    <recommendedName>
        <fullName evidence="3">MarR family transcriptional regulator</fullName>
    </recommendedName>
</protein>
<evidence type="ECO:0000313" key="1">
    <source>
        <dbReference type="EMBL" id="PJI83087.1"/>
    </source>
</evidence>
<gene>
    <name evidence="1" type="ORF">B0G85_0478</name>
</gene>